<protein>
    <submittedName>
        <fullName evidence="2">Uncharacterized protein</fullName>
    </submittedName>
</protein>
<dbReference type="InParanoid" id="A8NPT5"/>
<dbReference type="RefSeq" id="XP_001835396.2">
    <property type="nucleotide sequence ID" value="XM_001835344.2"/>
</dbReference>
<sequence>MNLILEVAMERGGYVLASGRTAKKAKSEQLTRVDDKSANPLGFDGTKLQDHMGATLGLRKPVLGMTRVGQELDKTGQEKLMSSHGS</sequence>
<reference evidence="2 3" key="1">
    <citation type="journal article" date="2010" name="Proc. Natl. Acad. Sci. U.S.A.">
        <title>Insights into evolution of multicellular fungi from the assembled chromosomes of the mushroom Coprinopsis cinerea (Coprinus cinereus).</title>
        <authorList>
            <person name="Stajich J.E."/>
            <person name="Wilke S.K."/>
            <person name="Ahren D."/>
            <person name="Au C.H."/>
            <person name="Birren B.W."/>
            <person name="Borodovsky M."/>
            <person name="Burns C."/>
            <person name="Canback B."/>
            <person name="Casselton L.A."/>
            <person name="Cheng C.K."/>
            <person name="Deng J."/>
            <person name="Dietrich F.S."/>
            <person name="Fargo D.C."/>
            <person name="Farman M.L."/>
            <person name="Gathman A.C."/>
            <person name="Goldberg J."/>
            <person name="Guigo R."/>
            <person name="Hoegger P.J."/>
            <person name="Hooker J.B."/>
            <person name="Huggins A."/>
            <person name="James T.Y."/>
            <person name="Kamada T."/>
            <person name="Kilaru S."/>
            <person name="Kodira C."/>
            <person name="Kues U."/>
            <person name="Kupfer D."/>
            <person name="Kwan H.S."/>
            <person name="Lomsadze A."/>
            <person name="Li W."/>
            <person name="Lilly W.W."/>
            <person name="Ma L.J."/>
            <person name="Mackey A.J."/>
            <person name="Manning G."/>
            <person name="Martin F."/>
            <person name="Muraguchi H."/>
            <person name="Natvig D.O."/>
            <person name="Palmerini H."/>
            <person name="Ramesh M.A."/>
            <person name="Rehmeyer C.J."/>
            <person name="Roe B.A."/>
            <person name="Shenoy N."/>
            <person name="Stanke M."/>
            <person name="Ter-Hovhannisyan V."/>
            <person name="Tunlid A."/>
            <person name="Velagapudi R."/>
            <person name="Vision T.J."/>
            <person name="Zeng Q."/>
            <person name="Zolan M.E."/>
            <person name="Pukkila P.J."/>
        </authorList>
    </citation>
    <scope>NUCLEOTIDE SEQUENCE [LARGE SCALE GENOMIC DNA]</scope>
    <source>
        <strain evidence="3">Okayama-7 / 130 / ATCC MYA-4618 / FGSC 9003</strain>
    </source>
</reference>
<dbReference type="HOGENOM" id="CLU_2497813_0_0_1"/>
<feature type="compositionally biased region" description="Basic and acidic residues" evidence="1">
    <location>
        <begin position="27"/>
        <end position="37"/>
    </location>
</feature>
<accession>A8NPT5</accession>
<dbReference type="Proteomes" id="UP000001861">
    <property type="component" value="Unassembled WGS sequence"/>
</dbReference>
<evidence type="ECO:0000313" key="2">
    <source>
        <dbReference type="EMBL" id="EAU86364.2"/>
    </source>
</evidence>
<dbReference type="AlphaFoldDB" id="A8NPT5"/>
<evidence type="ECO:0000256" key="1">
    <source>
        <dbReference type="SAM" id="MobiDB-lite"/>
    </source>
</evidence>
<feature type="region of interest" description="Disordered" evidence="1">
    <location>
        <begin position="27"/>
        <end position="46"/>
    </location>
</feature>
<dbReference type="VEuPathDB" id="FungiDB:CC1G_05358"/>
<gene>
    <name evidence="2" type="ORF">CC1G_05358</name>
</gene>
<evidence type="ECO:0000313" key="3">
    <source>
        <dbReference type="Proteomes" id="UP000001861"/>
    </source>
</evidence>
<comment type="caution">
    <text evidence="2">The sequence shown here is derived from an EMBL/GenBank/DDBJ whole genome shotgun (WGS) entry which is preliminary data.</text>
</comment>
<keyword evidence="3" id="KW-1185">Reference proteome</keyword>
<dbReference type="KEGG" id="cci:CC1G_05358"/>
<dbReference type="EMBL" id="AACS02000008">
    <property type="protein sequence ID" value="EAU86364.2"/>
    <property type="molecule type" value="Genomic_DNA"/>
</dbReference>
<dbReference type="GeneID" id="6011928"/>
<organism evidence="2 3">
    <name type="scientific">Coprinopsis cinerea (strain Okayama-7 / 130 / ATCC MYA-4618 / FGSC 9003)</name>
    <name type="common">Inky cap fungus</name>
    <name type="synonym">Hormographiella aspergillata</name>
    <dbReference type="NCBI Taxonomy" id="240176"/>
    <lineage>
        <taxon>Eukaryota</taxon>
        <taxon>Fungi</taxon>
        <taxon>Dikarya</taxon>
        <taxon>Basidiomycota</taxon>
        <taxon>Agaricomycotina</taxon>
        <taxon>Agaricomycetes</taxon>
        <taxon>Agaricomycetidae</taxon>
        <taxon>Agaricales</taxon>
        <taxon>Agaricineae</taxon>
        <taxon>Psathyrellaceae</taxon>
        <taxon>Coprinopsis</taxon>
    </lineage>
</organism>
<name>A8NPT5_COPC7</name>
<proteinExistence type="predicted"/>